<organism evidence="2 3">
    <name type="scientific">Pleurodeles waltl</name>
    <name type="common">Iberian ribbed newt</name>
    <dbReference type="NCBI Taxonomy" id="8319"/>
    <lineage>
        <taxon>Eukaryota</taxon>
        <taxon>Metazoa</taxon>
        <taxon>Chordata</taxon>
        <taxon>Craniata</taxon>
        <taxon>Vertebrata</taxon>
        <taxon>Euteleostomi</taxon>
        <taxon>Amphibia</taxon>
        <taxon>Batrachia</taxon>
        <taxon>Caudata</taxon>
        <taxon>Salamandroidea</taxon>
        <taxon>Salamandridae</taxon>
        <taxon>Pleurodelinae</taxon>
        <taxon>Pleurodeles</taxon>
    </lineage>
</organism>
<keyword evidence="3" id="KW-1185">Reference proteome</keyword>
<name>A0AAV7T633_PLEWA</name>
<gene>
    <name evidence="2" type="ORF">NDU88_003614</name>
</gene>
<proteinExistence type="predicted"/>
<feature type="compositionally biased region" description="Basic residues" evidence="1">
    <location>
        <begin position="1"/>
        <end position="13"/>
    </location>
</feature>
<dbReference type="EMBL" id="JANPWB010000007">
    <property type="protein sequence ID" value="KAJ1171756.1"/>
    <property type="molecule type" value="Genomic_DNA"/>
</dbReference>
<reference evidence="2" key="1">
    <citation type="journal article" date="2022" name="bioRxiv">
        <title>Sequencing and chromosome-scale assembly of the giantPleurodeles waltlgenome.</title>
        <authorList>
            <person name="Brown T."/>
            <person name="Elewa A."/>
            <person name="Iarovenko S."/>
            <person name="Subramanian E."/>
            <person name="Araus A.J."/>
            <person name="Petzold A."/>
            <person name="Susuki M."/>
            <person name="Suzuki K.-i.T."/>
            <person name="Hayashi T."/>
            <person name="Toyoda A."/>
            <person name="Oliveira C."/>
            <person name="Osipova E."/>
            <person name="Leigh N.D."/>
            <person name="Simon A."/>
            <person name="Yun M.H."/>
        </authorList>
    </citation>
    <scope>NUCLEOTIDE SEQUENCE</scope>
    <source>
        <strain evidence="2">20211129_DDA</strain>
        <tissue evidence="2">Liver</tissue>
    </source>
</reference>
<dbReference type="Proteomes" id="UP001066276">
    <property type="component" value="Chromosome 4_1"/>
</dbReference>
<evidence type="ECO:0000313" key="3">
    <source>
        <dbReference type="Proteomes" id="UP001066276"/>
    </source>
</evidence>
<sequence length="77" mass="8670">MVGGRRSRHGRRALPKDTEWSEEDETEARGRISSRGLKCRHTPAQRGASPGGDHGLSFDTYVIILSNHTIKSTYWEC</sequence>
<accession>A0AAV7T633</accession>
<evidence type="ECO:0000313" key="2">
    <source>
        <dbReference type="EMBL" id="KAJ1171756.1"/>
    </source>
</evidence>
<evidence type="ECO:0000256" key="1">
    <source>
        <dbReference type="SAM" id="MobiDB-lite"/>
    </source>
</evidence>
<comment type="caution">
    <text evidence="2">The sequence shown here is derived from an EMBL/GenBank/DDBJ whole genome shotgun (WGS) entry which is preliminary data.</text>
</comment>
<protein>
    <submittedName>
        <fullName evidence="2">Uncharacterized protein</fullName>
    </submittedName>
</protein>
<feature type="region of interest" description="Disordered" evidence="1">
    <location>
        <begin position="1"/>
        <end position="54"/>
    </location>
</feature>
<dbReference type="AlphaFoldDB" id="A0AAV7T633"/>